<organism evidence="3 4">
    <name type="scientific">Actinoallomurus bryophytorum</name>
    <dbReference type="NCBI Taxonomy" id="1490222"/>
    <lineage>
        <taxon>Bacteria</taxon>
        <taxon>Bacillati</taxon>
        <taxon>Actinomycetota</taxon>
        <taxon>Actinomycetes</taxon>
        <taxon>Streptosporangiales</taxon>
        <taxon>Thermomonosporaceae</taxon>
        <taxon>Actinoallomurus</taxon>
    </lineage>
</organism>
<dbReference type="Proteomes" id="UP000316096">
    <property type="component" value="Unassembled WGS sequence"/>
</dbReference>
<name>A0A543CV86_9ACTN</name>
<dbReference type="EMBL" id="VFOZ01000001">
    <property type="protein sequence ID" value="TQM01007.1"/>
    <property type="molecule type" value="Genomic_DNA"/>
</dbReference>
<reference evidence="3 4" key="1">
    <citation type="submission" date="2019-06" db="EMBL/GenBank/DDBJ databases">
        <title>Sequencing the genomes of 1000 actinobacteria strains.</title>
        <authorList>
            <person name="Klenk H.-P."/>
        </authorList>
    </citation>
    <scope>NUCLEOTIDE SEQUENCE [LARGE SCALE GENOMIC DNA]</scope>
    <source>
        <strain evidence="3 4">DSM 102200</strain>
    </source>
</reference>
<dbReference type="RefSeq" id="WP_141960895.1">
    <property type="nucleotide sequence ID" value="NZ_VFOZ01000001.1"/>
</dbReference>
<gene>
    <name evidence="3" type="ORF">FB559_6750</name>
</gene>
<keyword evidence="2" id="KW-0812">Transmembrane</keyword>
<dbReference type="AlphaFoldDB" id="A0A543CV86"/>
<protein>
    <submittedName>
        <fullName evidence="3">Uncharacterized protein</fullName>
    </submittedName>
</protein>
<keyword evidence="4" id="KW-1185">Reference proteome</keyword>
<evidence type="ECO:0000313" key="3">
    <source>
        <dbReference type="EMBL" id="TQM01007.1"/>
    </source>
</evidence>
<dbReference type="OrthoDB" id="3525562at2"/>
<keyword evidence="2" id="KW-1133">Transmembrane helix</keyword>
<proteinExistence type="predicted"/>
<evidence type="ECO:0000313" key="4">
    <source>
        <dbReference type="Proteomes" id="UP000316096"/>
    </source>
</evidence>
<feature type="region of interest" description="Disordered" evidence="1">
    <location>
        <begin position="209"/>
        <end position="230"/>
    </location>
</feature>
<keyword evidence="2" id="KW-0472">Membrane</keyword>
<feature type="transmembrane region" description="Helical" evidence="2">
    <location>
        <begin position="42"/>
        <end position="62"/>
    </location>
</feature>
<accession>A0A543CV86</accession>
<comment type="caution">
    <text evidence="3">The sequence shown here is derived from an EMBL/GenBank/DDBJ whole genome shotgun (WGS) entry which is preliminary data.</text>
</comment>
<feature type="compositionally biased region" description="Basic and acidic residues" evidence="1">
    <location>
        <begin position="220"/>
        <end position="230"/>
    </location>
</feature>
<evidence type="ECO:0000256" key="1">
    <source>
        <dbReference type="SAM" id="MobiDB-lite"/>
    </source>
</evidence>
<evidence type="ECO:0000256" key="2">
    <source>
        <dbReference type="SAM" id="Phobius"/>
    </source>
</evidence>
<sequence>MSDHDTDATLSALRDSLDGVTMHTPVERIVTEGRARRRRHRAVVSATGVVAVTGLALGVPALSHPSTAPPGARLSTGAGSVHIHTAAFALDSQTDGTLRVTWDKGRFFQDHAGLQRALRAAGFPVLVKEGVFCKGPQDDGYLSPSGAGHGVGRVMRGERQDDGRVDLIFDPSAMPAGKELFIGYLSPAQLAAVHGNPGAVGRLVPTGVPLTCDTQAPPPHYRDDGPVKHD</sequence>